<dbReference type="Gene3D" id="3.30.70.270">
    <property type="match status" value="1"/>
</dbReference>
<proteinExistence type="predicted"/>
<gene>
    <name evidence="1" type="ORF">ARAX_ADH179B13-002</name>
</gene>
<dbReference type="EMBL" id="HF937573">
    <property type="protein sequence ID" value="CCW28807.1"/>
    <property type="molecule type" value="Genomic_DNA"/>
</dbReference>
<dbReference type="InterPro" id="IPR043502">
    <property type="entry name" value="DNA/RNA_pol_sf"/>
</dbReference>
<organism evidence="1">
    <name type="scientific">Arachis duranensis</name>
    <name type="common">Wild peanut</name>
    <dbReference type="NCBI Taxonomy" id="130453"/>
    <lineage>
        <taxon>Eukaryota</taxon>
        <taxon>Viridiplantae</taxon>
        <taxon>Streptophyta</taxon>
        <taxon>Embryophyta</taxon>
        <taxon>Tracheophyta</taxon>
        <taxon>Spermatophyta</taxon>
        <taxon>Magnoliopsida</taxon>
        <taxon>eudicotyledons</taxon>
        <taxon>Gunneridae</taxon>
        <taxon>Pentapetalae</taxon>
        <taxon>rosids</taxon>
        <taxon>fabids</taxon>
        <taxon>Fabales</taxon>
        <taxon>Fabaceae</taxon>
        <taxon>Papilionoideae</taxon>
        <taxon>50 kb inversion clade</taxon>
        <taxon>dalbergioids sensu lato</taxon>
        <taxon>Dalbergieae</taxon>
        <taxon>Pterocarpus clade</taxon>
        <taxon>Arachis</taxon>
    </lineage>
</organism>
<evidence type="ECO:0000313" key="1">
    <source>
        <dbReference type="EMBL" id="CCW28807.1"/>
    </source>
</evidence>
<dbReference type="AlphaFoldDB" id="N1NFZ5"/>
<name>N1NFZ5_ARADU</name>
<dbReference type="InterPro" id="IPR043128">
    <property type="entry name" value="Rev_trsase/Diguanyl_cyclase"/>
</dbReference>
<sequence length="155" mass="17461">MENGGCEWIIPTSTKLAPKIHTLFLVLTPWLTQLQEMNLALLTDLSEMFSTIKKHEMRLNPLKCNFAVEAEKFLGFMLTQSGIETNPDKCTAIQEMKSLTCLKKVQELNERLVALSRFLTGSTLKSLPFFSILKKGTNLNGLRNVNKSSKTSKHS</sequence>
<reference evidence="1" key="2">
    <citation type="submission" date="2013-04" db="EMBL/GenBank/DDBJ databases">
        <authorList>
            <person name="Bertioli D."/>
        </authorList>
    </citation>
    <scope>NUCLEOTIDE SEQUENCE</scope>
</reference>
<accession>N1NFZ5</accession>
<evidence type="ECO:0008006" key="2">
    <source>
        <dbReference type="Google" id="ProtNLM"/>
    </source>
</evidence>
<protein>
    <recommendedName>
        <fullName evidence="2">Retrovirus-related Pol polyprotein from transposon 17.6</fullName>
    </recommendedName>
</protein>
<dbReference type="SUPFAM" id="SSF56672">
    <property type="entry name" value="DNA/RNA polymerases"/>
    <property type="match status" value="1"/>
</dbReference>
<reference evidence="1" key="1">
    <citation type="journal article" date="2013" name="Ann. Bot.">
        <title>The repetitive component of the A genome of peanut (Arachis hypogaea) and its role in remodelling intergenic sequence space since its evolutionary divergence from the B genome.</title>
        <authorList>
            <person name="Bertioli D.J."/>
            <person name="Vidigal B."/>
            <person name="Nielen S."/>
            <person name="Ratnaparkhe M.B."/>
            <person name="Lee T.H."/>
            <person name="Leal-Bertioli S.C."/>
            <person name="Kim C."/>
            <person name="Guimaraes P.M."/>
            <person name="Seijo G."/>
            <person name="Schwarzacher T."/>
            <person name="Paterson A.H."/>
            <person name="Heslop-Harrison P."/>
            <person name="Araujo A.C."/>
        </authorList>
    </citation>
    <scope>NUCLEOTIDE SEQUENCE</scope>
</reference>